<feature type="transmembrane region" description="Helical" evidence="1">
    <location>
        <begin position="17"/>
        <end position="35"/>
    </location>
</feature>
<comment type="caution">
    <text evidence="2">The sequence shown here is derived from an EMBL/GenBank/DDBJ whole genome shotgun (WGS) entry which is preliminary data.</text>
</comment>
<gene>
    <name evidence="2" type="ORF">ACFQ0P_06290</name>
</gene>
<keyword evidence="1" id="KW-0812">Transmembrane</keyword>
<proteinExistence type="predicted"/>
<name>A0ABW3AGC2_9MICO</name>
<protein>
    <recommendedName>
        <fullName evidence="4">DUF2892 domain-containing protein</fullName>
    </recommendedName>
</protein>
<evidence type="ECO:0008006" key="4">
    <source>
        <dbReference type="Google" id="ProtNLM"/>
    </source>
</evidence>
<evidence type="ECO:0000313" key="2">
    <source>
        <dbReference type="EMBL" id="MFD0790000.1"/>
    </source>
</evidence>
<accession>A0ABW3AGC2</accession>
<evidence type="ECO:0000313" key="3">
    <source>
        <dbReference type="Proteomes" id="UP001597055"/>
    </source>
</evidence>
<keyword evidence="1" id="KW-0472">Membrane</keyword>
<dbReference type="Proteomes" id="UP001597055">
    <property type="component" value="Unassembled WGS sequence"/>
</dbReference>
<reference evidence="3" key="1">
    <citation type="journal article" date="2019" name="Int. J. Syst. Evol. Microbiol.">
        <title>The Global Catalogue of Microorganisms (GCM) 10K type strain sequencing project: providing services to taxonomists for standard genome sequencing and annotation.</title>
        <authorList>
            <consortium name="The Broad Institute Genomics Platform"/>
            <consortium name="The Broad Institute Genome Sequencing Center for Infectious Disease"/>
            <person name="Wu L."/>
            <person name="Ma J."/>
        </authorList>
    </citation>
    <scope>NUCLEOTIDE SEQUENCE [LARGE SCALE GENOMIC DNA]</scope>
    <source>
        <strain evidence="3">CCUG 54523</strain>
    </source>
</reference>
<dbReference type="RefSeq" id="WP_378771657.1">
    <property type="nucleotide sequence ID" value="NZ_JBHTII010000001.1"/>
</dbReference>
<dbReference type="EMBL" id="JBHTII010000001">
    <property type="protein sequence ID" value="MFD0790000.1"/>
    <property type="molecule type" value="Genomic_DNA"/>
</dbReference>
<organism evidence="2 3">
    <name type="scientific">Microbacterium insulae</name>
    <dbReference type="NCBI Taxonomy" id="483014"/>
    <lineage>
        <taxon>Bacteria</taxon>
        <taxon>Bacillati</taxon>
        <taxon>Actinomycetota</taxon>
        <taxon>Actinomycetes</taxon>
        <taxon>Micrococcales</taxon>
        <taxon>Microbacteriaceae</taxon>
        <taxon>Microbacterium</taxon>
    </lineage>
</organism>
<keyword evidence="1" id="KW-1133">Transmembrane helix</keyword>
<keyword evidence="3" id="KW-1185">Reference proteome</keyword>
<feature type="transmembrane region" description="Helical" evidence="1">
    <location>
        <begin position="41"/>
        <end position="59"/>
    </location>
</feature>
<sequence length="78" mass="8087">MSAPVPAPLAHKRRAMTALRVGGVALMLGALILLWSDPAALATVLLVLNLLVAAGHYLVEARYARALESTIARLAASG</sequence>
<evidence type="ECO:0000256" key="1">
    <source>
        <dbReference type="SAM" id="Phobius"/>
    </source>
</evidence>